<organism evidence="1 2">
    <name type="scientific">Mycolicibacterium thermoresistibile</name>
    <name type="common">Mycobacterium thermoresistibile</name>
    <dbReference type="NCBI Taxonomy" id="1797"/>
    <lineage>
        <taxon>Bacteria</taxon>
        <taxon>Bacillati</taxon>
        <taxon>Actinomycetota</taxon>
        <taxon>Actinomycetes</taxon>
        <taxon>Mycobacteriales</taxon>
        <taxon>Mycobacteriaceae</taxon>
        <taxon>Mycolicibacterium</taxon>
    </lineage>
</organism>
<dbReference type="EMBL" id="BCTB01000001">
    <property type="protein sequence ID" value="GAT13178.1"/>
    <property type="molecule type" value="Genomic_DNA"/>
</dbReference>
<comment type="caution">
    <text evidence="1">The sequence shown here is derived from an EMBL/GenBank/DDBJ whole genome shotgun (WGS) entry which is preliminary data.</text>
</comment>
<dbReference type="STRING" id="1797.RMCT_0150"/>
<dbReference type="Proteomes" id="UP000069654">
    <property type="component" value="Unassembled WGS sequence"/>
</dbReference>
<name>A0A117IL58_MYCTH</name>
<evidence type="ECO:0000313" key="1">
    <source>
        <dbReference type="EMBL" id="GAT13178.1"/>
    </source>
</evidence>
<protein>
    <submittedName>
        <fullName evidence="1">Uncharacterized protein</fullName>
    </submittedName>
</protein>
<evidence type="ECO:0000313" key="2">
    <source>
        <dbReference type="Proteomes" id="UP000069654"/>
    </source>
</evidence>
<dbReference type="AlphaFoldDB" id="A0A117IL58"/>
<sequence length="67" mass="7368">MARLDELAIDAAVQGFPMKLAPPEQAVAARRLLDKGVTAAIVAWLIGAPNERWVWRLVEGRSQERAS</sequence>
<accession>A0A117IL58</accession>
<reference evidence="1 2" key="1">
    <citation type="journal article" date="2016" name="Genome Announc.">
        <title>Draft Genome Sequences of Five Rapidly Growing Mycobacterium Species, M. thermoresistibile, M. fortuitum subsp. acetamidolyticum, M. canariasense, M. brisbanense, and M. novocastrense.</title>
        <authorList>
            <person name="Katahira K."/>
            <person name="Ogura Y."/>
            <person name="Gotoh Y."/>
            <person name="Hayashi T."/>
        </authorList>
    </citation>
    <scope>NUCLEOTIDE SEQUENCE [LARGE SCALE GENOMIC DNA]</scope>
    <source>
        <strain evidence="1 2">JCM6362</strain>
    </source>
</reference>
<gene>
    <name evidence="1" type="ORF">RMCT_0150</name>
</gene>
<reference evidence="2" key="2">
    <citation type="submission" date="2016-02" db="EMBL/GenBank/DDBJ databases">
        <title>Draft genome sequence of five rapidly growing Mycobacterium species.</title>
        <authorList>
            <person name="Katahira K."/>
            <person name="Gotou Y."/>
            <person name="Iida K."/>
            <person name="Ogura Y."/>
            <person name="Hayashi T."/>
        </authorList>
    </citation>
    <scope>NUCLEOTIDE SEQUENCE [LARGE SCALE GENOMIC DNA]</scope>
    <source>
        <strain evidence="2">JCM6362</strain>
    </source>
</reference>
<dbReference type="RefSeq" id="WP_003925171.1">
    <property type="nucleotide sequence ID" value="NZ_BCTB01000001.1"/>
</dbReference>
<proteinExistence type="predicted"/>